<dbReference type="PANTHER" id="PTHR12242:SF1">
    <property type="entry name" value="MYND-TYPE DOMAIN-CONTAINING PROTEIN"/>
    <property type="match status" value="1"/>
</dbReference>
<sequence length="294" mass="33541">MSLATFGYPQSTADFDPEATYVRSRLLSPKALAYTRALMALYCWMTLIVGYSWMAYERARNNLRDVNIPPYAQILDRGAIAKSFSFFTYIVFWSQAFYFTISSWHTFTYAKERNASTPSSKSHLHDDFPRCLQFAHSLWHTTIITYPSLVSIVYWCTMYAGPWYSAMVFMKWMNISVHGLNSLFALLEIVCSAVAPPPFVSHLLVILLGLSLYLGLAYVTHADQGFYVYEWMNPAWGWRSVTGHVFAYAAGMIGIYCAVWLAVWTRERVLRVRGHKREVLSKVTPSVQSGATTA</sequence>
<dbReference type="PANTHER" id="PTHR12242">
    <property type="entry name" value="OS02G0130600 PROTEIN-RELATED"/>
    <property type="match status" value="1"/>
</dbReference>
<keyword evidence="3" id="KW-1185">Reference proteome</keyword>
<dbReference type="OrthoDB" id="419711at2759"/>
<gene>
    <name evidence="2" type="ORF">CERZMDRAFT_93512</name>
</gene>
<evidence type="ECO:0000313" key="3">
    <source>
        <dbReference type="Proteomes" id="UP000799539"/>
    </source>
</evidence>
<feature type="transmembrane region" description="Helical" evidence="1">
    <location>
        <begin position="131"/>
        <end position="155"/>
    </location>
</feature>
<keyword evidence="1" id="KW-1133">Transmembrane helix</keyword>
<accession>A0A6A6FRU3</accession>
<name>A0A6A6FRU3_9PEZI</name>
<protein>
    <submittedName>
        <fullName evidence="2">Uncharacterized protein</fullName>
    </submittedName>
</protein>
<feature type="transmembrane region" description="Helical" evidence="1">
    <location>
        <begin position="241"/>
        <end position="263"/>
    </location>
</feature>
<dbReference type="AlphaFoldDB" id="A0A6A6FRU3"/>
<evidence type="ECO:0000313" key="2">
    <source>
        <dbReference type="EMBL" id="KAF2216215.1"/>
    </source>
</evidence>
<dbReference type="EMBL" id="ML992664">
    <property type="protein sequence ID" value="KAF2216215.1"/>
    <property type="molecule type" value="Genomic_DNA"/>
</dbReference>
<feature type="transmembrane region" description="Helical" evidence="1">
    <location>
        <begin position="86"/>
        <end position="110"/>
    </location>
</feature>
<organism evidence="2 3">
    <name type="scientific">Cercospora zeae-maydis SCOH1-5</name>
    <dbReference type="NCBI Taxonomy" id="717836"/>
    <lineage>
        <taxon>Eukaryota</taxon>
        <taxon>Fungi</taxon>
        <taxon>Dikarya</taxon>
        <taxon>Ascomycota</taxon>
        <taxon>Pezizomycotina</taxon>
        <taxon>Dothideomycetes</taxon>
        <taxon>Dothideomycetidae</taxon>
        <taxon>Mycosphaerellales</taxon>
        <taxon>Mycosphaerellaceae</taxon>
        <taxon>Cercospora</taxon>
    </lineage>
</organism>
<dbReference type="Proteomes" id="UP000799539">
    <property type="component" value="Unassembled WGS sequence"/>
</dbReference>
<feature type="transmembrane region" description="Helical" evidence="1">
    <location>
        <begin position="202"/>
        <end position="221"/>
    </location>
</feature>
<keyword evidence="1" id="KW-0472">Membrane</keyword>
<proteinExistence type="predicted"/>
<keyword evidence="1" id="KW-0812">Transmembrane</keyword>
<dbReference type="GO" id="GO:0016020">
    <property type="term" value="C:membrane"/>
    <property type="evidence" value="ECO:0007669"/>
    <property type="project" value="TreeGrafter"/>
</dbReference>
<feature type="transmembrane region" description="Helical" evidence="1">
    <location>
        <begin position="33"/>
        <end position="54"/>
    </location>
</feature>
<evidence type="ECO:0000256" key="1">
    <source>
        <dbReference type="SAM" id="Phobius"/>
    </source>
</evidence>
<reference evidence="2" key="1">
    <citation type="journal article" date="2020" name="Stud. Mycol.">
        <title>101 Dothideomycetes genomes: a test case for predicting lifestyles and emergence of pathogens.</title>
        <authorList>
            <person name="Haridas S."/>
            <person name="Albert R."/>
            <person name="Binder M."/>
            <person name="Bloem J."/>
            <person name="Labutti K."/>
            <person name="Salamov A."/>
            <person name="Andreopoulos B."/>
            <person name="Baker S."/>
            <person name="Barry K."/>
            <person name="Bills G."/>
            <person name="Bluhm B."/>
            <person name="Cannon C."/>
            <person name="Castanera R."/>
            <person name="Culley D."/>
            <person name="Daum C."/>
            <person name="Ezra D."/>
            <person name="Gonzalez J."/>
            <person name="Henrissat B."/>
            <person name="Kuo A."/>
            <person name="Liang C."/>
            <person name="Lipzen A."/>
            <person name="Lutzoni F."/>
            <person name="Magnuson J."/>
            <person name="Mondo S."/>
            <person name="Nolan M."/>
            <person name="Ohm R."/>
            <person name="Pangilinan J."/>
            <person name="Park H.-J."/>
            <person name="Ramirez L."/>
            <person name="Alfaro M."/>
            <person name="Sun H."/>
            <person name="Tritt A."/>
            <person name="Yoshinaga Y."/>
            <person name="Zwiers L.-H."/>
            <person name="Turgeon B."/>
            <person name="Goodwin S."/>
            <person name="Spatafora J."/>
            <person name="Crous P."/>
            <person name="Grigoriev I."/>
        </authorList>
    </citation>
    <scope>NUCLEOTIDE SEQUENCE</scope>
    <source>
        <strain evidence="2">SCOH1-5</strain>
    </source>
</reference>